<evidence type="ECO:0000313" key="5">
    <source>
        <dbReference type="Proteomes" id="UP000199690"/>
    </source>
</evidence>
<evidence type="ECO:0000313" key="3">
    <source>
        <dbReference type="EMBL" id="SEG98490.1"/>
    </source>
</evidence>
<evidence type="ECO:0000256" key="2">
    <source>
        <dbReference type="SAM" id="SignalP"/>
    </source>
</evidence>
<feature type="region of interest" description="Disordered" evidence="1">
    <location>
        <begin position="181"/>
        <end position="206"/>
    </location>
</feature>
<dbReference type="EMBL" id="FOME01000024">
    <property type="protein sequence ID" value="SFF26459.1"/>
    <property type="molecule type" value="Genomic_DNA"/>
</dbReference>
<keyword evidence="5" id="KW-1185">Reference proteome</keyword>
<dbReference type="Proteomes" id="UP000199690">
    <property type="component" value="Unassembled WGS sequence"/>
</dbReference>
<gene>
    <name evidence="3" type="ORF">SAMN02982929_07092</name>
    <name evidence="4" type="ORF">SAMN05216506_12430</name>
</gene>
<dbReference type="EMBL" id="FNVB01000019">
    <property type="protein sequence ID" value="SEG98490.1"/>
    <property type="molecule type" value="Genomic_DNA"/>
</dbReference>
<feature type="signal peptide" evidence="2">
    <location>
        <begin position="1"/>
        <end position="19"/>
    </location>
</feature>
<evidence type="ECO:0000313" key="6">
    <source>
        <dbReference type="Proteomes" id="UP000236729"/>
    </source>
</evidence>
<feature type="chain" id="PRO_5030028775" description="DUF4352 domain-containing protein" evidence="2">
    <location>
        <begin position="20"/>
        <end position="206"/>
    </location>
</feature>
<organism evidence="3 6">
    <name type="scientific">Saccharopolyspora kobensis</name>
    <dbReference type="NCBI Taxonomy" id="146035"/>
    <lineage>
        <taxon>Bacteria</taxon>
        <taxon>Bacillati</taxon>
        <taxon>Actinomycetota</taxon>
        <taxon>Actinomycetes</taxon>
        <taxon>Pseudonocardiales</taxon>
        <taxon>Pseudonocardiaceae</taxon>
        <taxon>Saccharopolyspora</taxon>
    </lineage>
</organism>
<sequence>MRRVPTTIAAVLAATTLLAGCGSSLSPTGNVLRSESNGGKYLMTSQVVGYVVKPELSGKGSPLGKHHIAVLLEVRNGFEDRPVEASKWRQPTFTDNSADEAVKECPARLLGPDCGRTSKNWKDVVFLDASDVLERPGKLTGSRGGVQNLEPGEPYYALMHREFDEAITPEQLTICAKVSSSEKRKSEDCTPLSEVPELPAEIAEAL</sequence>
<protein>
    <recommendedName>
        <fullName evidence="7">DUF4352 domain-containing protein</fullName>
    </recommendedName>
</protein>
<dbReference type="RefSeq" id="WP_093358881.1">
    <property type="nucleotide sequence ID" value="NZ_FNVB01000019.1"/>
</dbReference>
<reference evidence="5 6" key="1">
    <citation type="submission" date="2016-10" db="EMBL/GenBank/DDBJ databases">
        <authorList>
            <person name="Varghese N."/>
            <person name="Submissions S."/>
        </authorList>
    </citation>
    <scope>NUCLEOTIDE SEQUENCE [LARGE SCALE GENOMIC DNA]</scope>
    <source>
        <strain evidence="6">ATCC 20501</strain>
        <strain evidence="4 5">CGMCC 4.3529</strain>
    </source>
</reference>
<dbReference type="PROSITE" id="PS51257">
    <property type="entry name" value="PROKAR_LIPOPROTEIN"/>
    <property type="match status" value="1"/>
</dbReference>
<proteinExistence type="predicted"/>
<accession>A0A1I2HAC9</accession>
<evidence type="ECO:0000313" key="4">
    <source>
        <dbReference type="EMBL" id="SFF26459.1"/>
    </source>
</evidence>
<dbReference type="AlphaFoldDB" id="A0A1H6EKU8"/>
<keyword evidence="2" id="KW-0732">Signal</keyword>
<reference evidence="3" key="2">
    <citation type="submission" date="2016-10" db="EMBL/GenBank/DDBJ databases">
        <authorList>
            <person name="de Groot N.N."/>
        </authorList>
    </citation>
    <scope>NUCLEOTIDE SEQUENCE [LARGE SCALE GENOMIC DNA]</scope>
    <source>
        <strain evidence="3">ATCC 20501</strain>
    </source>
</reference>
<evidence type="ECO:0000256" key="1">
    <source>
        <dbReference type="SAM" id="MobiDB-lite"/>
    </source>
</evidence>
<dbReference type="Proteomes" id="UP000236729">
    <property type="component" value="Unassembled WGS sequence"/>
</dbReference>
<accession>A0A1H6EKU8</accession>
<name>A0A1H6EKU8_9PSEU</name>
<evidence type="ECO:0008006" key="7">
    <source>
        <dbReference type="Google" id="ProtNLM"/>
    </source>
</evidence>